<evidence type="ECO:0000313" key="7">
    <source>
        <dbReference type="EMBL" id="KAJ9130963.1"/>
    </source>
</evidence>
<dbReference type="PANTHER" id="PTHR10030">
    <property type="entry name" value="ALPHA-L-FUCOSIDASE"/>
    <property type="match status" value="1"/>
</dbReference>
<dbReference type="GO" id="GO:0004560">
    <property type="term" value="F:alpha-L-fucosidase activity"/>
    <property type="evidence" value="ECO:0007669"/>
    <property type="project" value="UniProtKB-EC"/>
</dbReference>
<reference evidence="7" key="1">
    <citation type="submission" date="2022-07" db="EMBL/GenBank/DDBJ databases">
        <title>Fungi with potential for degradation of polypropylene.</title>
        <authorList>
            <person name="Gostincar C."/>
        </authorList>
    </citation>
    <scope>NUCLEOTIDE SEQUENCE</scope>
    <source>
        <strain evidence="7">EXF-13308</strain>
    </source>
</reference>
<dbReference type="InterPro" id="IPR000933">
    <property type="entry name" value="Glyco_hydro_29"/>
</dbReference>
<evidence type="ECO:0000256" key="5">
    <source>
        <dbReference type="ARBA" id="ARBA00023295"/>
    </source>
</evidence>
<dbReference type="SMART" id="SM00812">
    <property type="entry name" value="Alpha_L_fucos"/>
    <property type="match status" value="1"/>
</dbReference>
<keyword evidence="3" id="KW-0732">Signal</keyword>
<protein>
    <recommendedName>
        <fullName evidence="2">alpha-L-fucosidase</fullName>
        <ecNumber evidence="2">3.2.1.51</ecNumber>
    </recommendedName>
</protein>
<proteinExistence type="inferred from homology"/>
<name>A0AA38R300_9PEZI</name>
<dbReference type="EMBL" id="JANBVO010000075">
    <property type="protein sequence ID" value="KAJ9130963.1"/>
    <property type="molecule type" value="Genomic_DNA"/>
</dbReference>
<dbReference type="PANTHER" id="PTHR10030:SF37">
    <property type="entry name" value="ALPHA-L-FUCOSIDASE-RELATED"/>
    <property type="match status" value="1"/>
</dbReference>
<dbReference type="GO" id="GO:0016139">
    <property type="term" value="P:glycoside catabolic process"/>
    <property type="evidence" value="ECO:0007669"/>
    <property type="project" value="TreeGrafter"/>
</dbReference>
<dbReference type="InterPro" id="IPR017853">
    <property type="entry name" value="GH"/>
</dbReference>
<accession>A0AA38R300</accession>
<comment type="caution">
    <text evidence="7">The sequence shown here is derived from an EMBL/GenBank/DDBJ whole genome shotgun (WGS) entry which is preliminary data.</text>
</comment>
<keyword evidence="8" id="KW-1185">Reference proteome</keyword>
<feature type="domain" description="Glycoside hydrolase family 29 N-terminal" evidence="6">
    <location>
        <begin position="329"/>
        <end position="697"/>
    </location>
</feature>
<evidence type="ECO:0000256" key="2">
    <source>
        <dbReference type="ARBA" id="ARBA00012662"/>
    </source>
</evidence>
<dbReference type="Proteomes" id="UP001174694">
    <property type="component" value="Unassembled WGS sequence"/>
</dbReference>
<dbReference type="Pfam" id="PF01120">
    <property type="entry name" value="Alpha_L_fucos"/>
    <property type="match status" value="1"/>
</dbReference>
<comment type="similarity">
    <text evidence="1">Belongs to the glycosyl hydrolase 29 family.</text>
</comment>
<dbReference type="GO" id="GO:0006004">
    <property type="term" value="P:fucose metabolic process"/>
    <property type="evidence" value="ECO:0007669"/>
    <property type="project" value="TreeGrafter"/>
</dbReference>
<sequence>MRGPDISWTALLPQILPSFLQGSVPESRSVQVDLTHHFNHKAFGSYPGETAFGLQNRSYPVLDSLAPNGIYTSRRTGIKYSFPGYSGVGVPDNVICNNQTIRVPRRQGGGTAFSVSMLLANDLQDTTISRNVTYVYADDTTSQAELRAMPFSTYLLLAHGEIVSKFTWTASGRDGNASQIFEFTGAVDPNRDLDAVVLPDAADEEQGQIHVFALSLWRGEPGLGSGGPIVEVQAVRPTQKWTENGNQVVEVTVNNVGKRCLAGRGLRVSLEGYGVATAEYGKITRLCPGDQKRVDVGVVGRGSGTLTVTLDSELETREAEFSDVTIGFETFSEDLDSLSKHETPQWFDDAKYGIFVHWGPYAVPGWGGPPENETYAEWFWWYTTYHDGGRGDVADSYGYRLRTFGPEWNYDDSFTDFTGEFWDPKAWVDLFADAGAKYFVMTTKHHDGFALFDTGRTTNRSSLHYGPKRDIIKDLFDAAARYQPQLKRGTYFSLPEWFNPDMSPYAFTQTDLPNSVSWLGVEAKNPYTGRAETYTGRTPINDFITDLMVPQMEALAYGYNTDIMWCDDGAANGTPGFAANWWNWARLHAGRQVTMNNRCGVVEASDFETPEYTTYSSAQRRKWESNRGMDPFSYGYNRGTPDEAYMNARTIIFSLVDMVAKNGNFLLDVGPRADGTVPQVMQDNLREAGRWIQKHGEAIFNTTYWFVQTQITEPSVRFTQTDDAFYILFLEKPVAVRGTVLVDAPIPIIDGDELSLLGVPGVGMLKWAKQGPEEALVIEVPADALDRGEFCWVFKVKYAT</sequence>
<dbReference type="EC" id="3.2.1.51" evidence="2"/>
<keyword evidence="4" id="KW-0378">Hydrolase</keyword>
<evidence type="ECO:0000256" key="4">
    <source>
        <dbReference type="ARBA" id="ARBA00022801"/>
    </source>
</evidence>
<evidence type="ECO:0000256" key="3">
    <source>
        <dbReference type="ARBA" id="ARBA00022729"/>
    </source>
</evidence>
<evidence type="ECO:0000256" key="1">
    <source>
        <dbReference type="ARBA" id="ARBA00007951"/>
    </source>
</evidence>
<keyword evidence="5" id="KW-0326">Glycosidase</keyword>
<gene>
    <name evidence="7" type="ORF">NKR23_g11943</name>
</gene>
<dbReference type="Gene3D" id="3.20.20.80">
    <property type="entry name" value="Glycosidases"/>
    <property type="match status" value="1"/>
</dbReference>
<evidence type="ECO:0000259" key="6">
    <source>
        <dbReference type="Pfam" id="PF01120"/>
    </source>
</evidence>
<dbReference type="InterPro" id="IPR057739">
    <property type="entry name" value="Glyco_hydro_29_N"/>
</dbReference>
<evidence type="ECO:0000313" key="8">
    <source>
        <dbReference type="Proteomes" id="UP001174694"/>
    </source>
</evidence>
<dbReference type="AlphaFoldDB" id="A0AA38R300"/>
<organism evidence="7 8">
    <name type="scientific">Pleurostoma richardsiae</name>
    <dbReference type="NCBI Taxonomy" id="41990"/>
    <lineage>
        <taxon>Eukaryota</taxon>
        <taxon>Fungi</taxon>
        <taxon>Dikarya</taxon>
        <taxon>Ascomycota</taxon>
        <taxon>Pezizomycotina</taxon>
        <taxon>Sordariomycetes</taxon>
        <taxon>Sordariomycetidae</taxon>
        <taxon>Calosphaeriales</taxon>
        <taxon>Pleurostomataceae</taxon>
        <taxon>Pleurostoma</taxon>
    </lineage>
</organism>
<dbReference type="SUPFAM" id="SSF51445">
    <property type="entry name" value="(Trans)glycosidases"/>
    <property type="match status" value="1"/>
</dbReference>